<dbReference type="OrthoDB" id="981249at2"/>
<name>A0A5B8VIY6_9BACT</name>
<organism evidence="2 3">
    <name type="scientific">Panacibacter ginsenosidivorans</name>
    <dbReference type="NCBI Taxonomy" id="1813871"/>
    <lineage>
        <taxon>Bacteria</taxon>
        <taxon>Pseudomonadati</taxon>
        <taxon>Bacteroidota</taxon>
        <taxon>Chitinophagia</taxon>
        <taxon>Chitinophagales</taxon>
        <taxon>Chitinophagaceae</taxon>
        <taxon>Panacibacter</taxon>
    </lineage>
</organism>
<dbReference type="AlphaFoldDB" id="A0A5B8VIY6"/>
<evidence type="ECO:0000313" key="2">
    <source>
        <dbReference type="EMBL" id="QEC70258.1"/>
    </source>
</evidence>
<keyword evidence="1" id="KW-0472">Membrane</keyword>
<accession>A0A5B8VIY6</accession>
<dbReference type="EMBL" id="CP042435">
    <property type="protein sequence ID" value="QEC70258.1"/>
    <property type="molecule type" value="Genomic_DNA"/>
</dbReference>
<gene>
    <name evidence="2" type="ORF">FRZ67_16485</name>
</gene>
<evidence type="ECO:0000256" key="1">
    <source>
        <dbReference type="SAM" id="Phobius"/>
    </source>
</evidence>
<dbReference type="KEGG" id="pgin:FRZ67_16485"/>
<feature type="transmembrane region" description="Helical" evidence="1">
    <location>
        <begin position="21"/>
        <end position="43"/>
    </location>
</feature>
<dbReference type="InterPro" id="IPR045755">
    <property type="entry name" value="FtsL-like"/>
</dbReference>
<dbReference type="Pfam" id="PF19579">
    <property type="entry name" value="FtsL_2"/>
    <property type="match status" value="1"/>
</dbReference>
<keyword evidence="3" id="KW-1185">Reference proteome</keyword>
<reference evidence="2 3" key="1">
    <citation type="journal article" date="2016" name="Int. J. Syst. Evol. Microbiol.">
        <title>Panacibacter ginsenosidivorans gen. nov., sp. nov., with ginsenoside converting activity isolated from soil of a ginseng field.</title>
        <authorList>
            <person name="Siddiqi M.Z."/>
            <person name="Muhammad Shafi S."/>
            <person name="Choi K.D."/>
            <person name="Im W.T."/>
        </authorList>
    </citation>
    <scope>NUCLEOTIDE SEQUENCE [LARGE SCALE GENOMIC DNA]</scope>
    <source>
        <strain evidence="2 3">Gsoil1550</strain>
    </source>
</reference>
<dbReference type="Proteomes" id="UP000321533">
    <property type="component" value="Chromosome"/>
</dbReference>
<evidence type="ECO:0000313" key="3">
    <source>
        <dbReference type="Proteomes" id="UP000321533"/>
    </source>
</evidence>
<evidence type="ECO:0008006" key="4">
    <source>
        <dbReference type="Google" id="ProtNLM"/>
    </source>
</evidence>
<protein>
    <recommendedName>
        <fullName evidence="4">S-adenosyl-methyltransferase</fullName>
    </recommendedName>
</protein>
<keyword evidence="1" id="KW-1133">Transmembrane helix</keyword>
<keyword evidence="1" id="KW-0812">Transmembrane</keyword>
<sequence length="112" mass="12908">MKSEKQHTTKQKGLLQRWIGYEWITKNLVFFLFLSLLAVIYIANGHMADNTIRDINSTAKEVKELQYEYKSLKSEAIFKSRETEVVQAATPLGLKISTEQPMRLTVDEKSAK</sequence>
<proteinExistence type="predicted"/>